<name>A0AAV7WMK9_PLEWA</name>
<comment type="caution">
    <text evidence="1">The sequence shown here is derived from an EMBL/GenBank/DDBJ whole genome shotgun (WGS) entry which is preliminary data.</text>
</comment>
<evidence type="ECO:0000313" key="1">
    <source>
        <dbReference type="EMBL" id="KAJ1215313.1"/>
    </source>
</evidence>
<reference evidence="1" key="1">
    <citation type="journal article" date="2022" name="bioRxiv">
        <title>Sequencing and chromosome-scale assembly of the giantPleurodeles waltlgenome.</title>
        <authorList>
            <person name="Brown T."/>
            <person name="Elewa A."/>
            <person name="Iarovenko S."/>
            <person name="Subramanian E."/>
            <person name="Araus A.J."/>
            <person name="Petzold A."/>
            <person name="Susuki M."/>
            <person name="Suzuki K.-i.T."/>
            <person name="Hayashi T."/>
            <person name="Toyoda A."/>
            <person name="Oliveira C."/>
            <person name="Osipova E."/>
            <person name="Leigh N.D."/>
            <person name="Simon A."/>
            <person name="Yun M.H."/>
        </authorList>
    </citation>
    <scope>NUCLEOTIDE SEQUENCE</scope>
    <source>
        <strain evidence="1">20211129_DDA</strain>
        <tissue evidence="1">Liver</tissue>
    </source>
</reference>
<accession>A0AAV7WMK9</accession>
<dbReference type="EMBL" id="JANPWB010000001">
    <property type="protein sequence ID" value="KAJ1215313.1"/>
    <property type="molecule type" value="Genomic_DNA"/>
</dbReference>
<sequence>MMRKVAQKAVGWGTPLADTSPHQPATYVPLSGCAQKTILPHLIDSPYHCFKGVLTFWYCDKSTPSNNAVRTLNKRF</sequence>
<protein>
    <submittedName>
        <fullName evidence="1">Uncharacterized protein</fullName>
    </submittedName>
</protein>
<dbReference type="Proteomes" id="UP001066276">
    <property type="component" value="Chromosome 1_1"/>
</dbReference>
<keyword evidence="2" id="KW-1185">Reference proteome</keyword>
<organism evidence="1 2">
    <name type="scientific">Pleurodeles waltl</name>
    <name type="common">Iberian ribbed newt</name>
    <dbReference type="NCBI Taxonomy" id="8319"/>
    <lineage>
        <taxon>Eukaryota</taxon>
        <taxon>Metazoa</taxon>
        <taxon>Chordata</taxon>
        <taxon>Craniata</taxon>
        <taxon>Vertebrata</taxon>
        <taxon>Euteleostomi</taxon>
        <taxon>Amphibia</taxon>
        <taxon>Batrachia</taxon>
        <taxon>Caudata</taxon>
        <taxon>Salamandroidea</taxon>
        <taxon>Salamandridae</taxon>
        <taxon>Pleurodelinae</taxon>
        <taxon>Pleurodeles</taxon>
    </lineage>
</organism>
<dbReference type="AlphaFoldDB" id="A0AAV7WMK9"/>
<evidence type="ECO:0000313" key="2">
    <source>
        <dbReference type="Proteomes" id="UP001066276"/>
    </source>
</evidence>
<proteinExistence type="predicted"/>
<gene>
    <name evidence="1" type="ORF">NDU88_002922</name>
</gene>